<keyword evidence="3" id="KW-0547">Nucleotide-binding</keyword>
<dbReference type="Gene3D" id="3.40.50.300">
    <property type="entry name" value="P-loop containing nucleotide triphosphate hydrolases"/>
    <property type="match status" value="1"/>
</dbReference>
<name>W7UKU4_RUMFL</name>
<protein>
    <recommendedName>
        <fullName evidence="5">ABC transporter domain-containing protein</fullName>
    </recommendedName>
</protein>
<dbReference type="SUPFAM" id="SSF52540">
    <property type="entry name" value="P-loop containing nucleoside triphosphate hydrolases"/>
    <property type="match status" value="1"/>
</dbReference>
<evidence type="ECO:0000313" key="6">
    <source>
        <dbReference type="EMBL" id="EWM54398.1"/>
    </source>
</evidence>
<proteinExistence type="inferred from homology"/>
<dbReference type="GO" id="GO:0005524">
    <property type="term" value="F:ATP binding"/>
    <property type="evidence" value="ECO:0007669"/>
    <property type="project" value="UniProtKB-KW"/>
</dbReference>
<dbReference type="InterPro" id="IPR027417">
    <property type="entry name" value="P-loop_NTPase"/>
</dbReference>
<gene>
    <name evidence="6" type="ORF">RF007C_12375</name>
</gene>
<feature type="domain" description="ABC transporter" evidence="5">
    <location>
        <begin position="5"/>
        <end position="234"/>
    </location>
</feature>
<dbReference type="PATRIC" id="fig|1341157.4.peg.1066"/>
<dbReference type="Proteomes" id="UP000019365">
    <property type="component" value="Unassembled WGS sequence"/>
</dbReference>
<evidence type="ECO:0000256" key="2">
    <source>
        <dbReference type="ARBA" id="ARBA00022448"/>
    </source>
</evidence>
<dbReference type="AlphaFoldDB" id="W7UKU4"/>
<dbReference type="PROSITE" id="PS50893">
    <property type="entry name" value="ABC_TRANSPORTER_2"/>
    <property type="match status" value="1"/>
</dbReference>
<sequence>MDYVLKTKDLCKQYKDFKALKGLTMNVPKGAIYGFVGRNGAGKTTLIRIICGIQFSTSGSFELYGVKDSDSAISETRRRMGAIVETPSIFPYLTARENLEMQYDIMGMPDYSSIDGLLELVGLKNTGKKLAKNFSLGMRQRLAIAVALCGNPDLLIFDEPINGLDPQGIIEIRELILKLNKERNITILISSHILDELAKLATHYGFIDNGSIVREMSAEELETACRKCVRINVTDCTAAVKALDDMEFDYKISDENVIDIYAKPNITRLAAALSKEGCEILSCTEHDENLEGFFISLVGGDSNE</sequence>
<evidence type="ECO:0000256" key="4">
    <source>
        <dbReference type="ARBA" id="ARBA00022840"/>
    </source>
</evidence>
<dbReference type="SMART" id="SM00382">
    <property type="entry name" value="AAA"/>
    <property type="match status" value="1"/>
</dbReference>
<accession>W7UKU4</accession>
<keyword evidence="7" id="KW-1185">Reference proteome</keyword>
<dbReference type="Pfam" id="PF00005">
    <property type="entry name" value="ABC_tran"/>
    <property type="match status" value="1"/>
</dbReference>
<evidence type="ECO:0000256" key="1">
    <source>
        <dbReference type="ARBA" id="ARBA00005417"/>
    </source>
</evidence>
<dbReference type="eggNOG" id="COG1131">
    <property type="taxonomic scope" value="Bacteria"/>
</dbReference>
<dbReference type="PANTHER" id="PTHR43335">
    <property type="entry name" value="ABC TRANSPORTER, ATP-BINDING PROTEIN"/>
    <property type="match status" value="1"/>
</dbReference>
<reference evidence="6 7" key="1">
    <citation type="journal article" date="2014" name="PLoS ONE">
        <title>Rumen cellulosomics: divergent fiber-degrading strategies revealed by comparative genome-wide analysis of six ruminococcal strains.</title>
        <authorList>
            <person name="Dassa B."/>
            <person name="Borovok I."/>
            <person name="Ruimy-Israeli V."/>
            <person name="Lamed R."/>
            <person name="Flint H.J."/>
            <person name="Duncan S.H."/>
            <person name="Henrissat B."/>
            <person name="Coutinho P."/>
            <person name="Morrison M."/>
            <person name="Mosoni P."/>
            <person name="Yeoman C.J."/>
            <person name="White B.A."/>
            <person name="Bayer E.A."/>
        </authorList>
    </citation>
    <scope>NUCLEOTIDE SEQUENCE [LARGE SCALE GENOMIC DNA]</scope>
    <source>
        <strain evidence="6 7">007c</strain>
    </source>
</reference>
<organism evidence="6 7">
    <name type="scientific">Ruminococcus flavefaciens 007c</name>
    <dbReference type="NCBI Taxonomy" id="1341157"/>
    <lineage>
        <taxon>Bacteria</taxon>
        <taxon>Bacillati</taxon>
        <taxon>Bacillota</taxon>
        <taxon>Clostridia</taxon>
        <taxon>Eubacteriales</taxon>
        <taxon>Oscillospiraceae</taxon>
        <taxon>Ruminococcus</taxon>
    </lineage>
</organism>
<dbReference type="InterPro" id="IPR003439">
    <property type="entry name" value="ABC_transporter-like_ATP-bd"/>
</dbReference>
<evidence type="ECO:0000259" key="5">
    <source>
        <dbReference type="PROSITE" id="PS50893"/>
    </source>
</evidence>
<comment type="caution">
    <text evidence="6">The sequence shown here is derived from an EMBL/GenBank/DDBJ whole genome shotgun (WGS) entry which is preliminary data.</text>
</comment>
<evidence type="ECO:0000313" key="7">
    <source>
        <dbReference type="Proteomes" id="UP000019365"/>
    </source>
</evidence>
<dbReference type="InterPro" id="IPR017871">
    <property type="entry name" value="ABC_transporter-like_CS"/>
</dbReference>
<dbReference type="GO" id="GO:0016887">
    <property type="term" value="F:ATP hydrolysis activity"/>
    <property type="evidence" value="ECO:0007669"/>
    <property type="project" value="InterPro"/>
</dbReference>
<dbReference type="RefSeq" id="WP_037297847.1">
    <property type="nucleotide sequence ID" value="NZ_ATAX01000016.1"/>
</dbReference>
<evidence type="ECO:0000256" key="3">
    <source>
        <dbReference type="ARBA" id="ARBA00022741"/>
    </source>
</evidence>
<dbReference type="EMBL" id="ATAX01000016">
    <property type="protein sequence ID" value="EWM54398.1"/>
    <property type="molecule type" value="Genomic_DNA"/>
</dbReference>
<keyword evidence="2" id="KW-0813">Transport</keyword>
<dbReference type="OrthoDB" id="9809205at2"/>
<dbReference type="InterPro" id="IPR003593">
    <property type="entry name" value="AAA+_ATPase"/>
</dbReference>
<keyword evidence="4" id="KW-0067">ATP-binding</keyword>
<comment type="similarity">
    <text evidence="1">Belongs to the ABC transporter superfamily.</text>
</comment>
<dbReference type="PANTHER" id="PTHR43335:SF8">
    <property type="entry name" value="ABC TRANSPORTER, ATP-BINDING PROTEIN"/>
    <property type="match status" value="1"/>
</dbReference>
<dbReference type="PROSITE" id="PS00211">
    <property type="entry name" value="ABC_TRANSPORTER_1"/>
    <property type="match status" value="1"/>
</dbReference>